<dbReference type="GO" id="GO:0016020">
    <property type="term" value="C:membrane"/>
    <property type="evidence" value="ECO:0007669"/>
    <property type="project" value="InterPro"/>
</dbReference>
<evidence type="ECO:0000313" key="9">
    <source>
        <dbReference type="EMBL" id="AYO29685.1"/>
    </source>
</evidence>
<reference evidence="9 10" key="1">
    <citation type="submission" date="2018-10" db="EMBL/GenBank/DDBJ databases">
        <authorList>
            <person name="Zhang X."/>
        </authorList>
    </citation>
    <scope>NUCLEOTIDE SEQUENCE [LARGE SCALE GENOMIC DNA]</scope>
    <source>
        <strain evidence="9 10">SK-G1</strain>
    </source>
</reference>
<dbReference type="CDD" id="cd06225">
    <property type="entry name" value="HAMP"/>
    <property type="match status" value="1"/>
</dbReference>
<dbReference type="InterPro" id="IPR003660">
    <property type="entry name" value="HAMP_dom"/>
</dbReference>
<evidence type="ECO:0000256" key="7">
    <source>
        <dbReference type="SAM" id="Phobius"/>
    </source>
</evidence>
<name>A0A3G2R2Z3_9FIRM</name>
<feature type="transmembrane region" description="Helical" evidence="7">
    <location>
        <begin position="173"/>
        <end position="195"/>
    </location>
</feature>
<evidence type="ECO:0000256" key="1">
    <source>
        <dbReference type="ARBA" id="ARBA00000085"/>
    </source>
</evidence>
<dbReference type="InterPro" id="IPR050428">
    <property type="entry name" value="TCS_sensor_his_kinase"/>
</dbReference>
<keyword evidence="5" id="KW-0418">Kinase</keyword>
<evidence type="ECO:0000256" key="2">
    <source>
        <dbReference type="ARBA" id="ARBA00012438"/>
    </source>
</evidence>
<dbReference type="EMBL" id="CP033169">
    <property type="protein sequence ID" value="AYO29685.1"/>
    <property type="molecule type" value="Genomic_DNA"/>
</dbReference>
<dbReference type="PROSITE" id="PS50885">
    <property type="entry name" value="HAMP"/>
    <property type="match status" value="1"/>
</dbReference>
<evidence type="ECO:0000259" key="8">
    <source>
        <dbReference type="PROSITE" id="PS50885"/>
    </source>
</evidence>
<dbReference type="Pfam" id="PF00672">
    <property type="entry name" value="HAMP"/>
    <property type="match status" value="1"/>
</dbReference>
<proteinExistence type="predicted"/>
<dbReference type="PANTHER" id="PTHR45436:SF5">
    <property type="entry name" value="SENSOR HISTIDINE KINASE TRCS"/>
    <property type="match status" value="1"/>
</dbReference>
<keyword evidence="10" id="KW-1185">Reference proteome</keyword>
<keyword evidence="6" id="KW-0902">Two-component regulatory system</keyword>
<dbReference type="AlphaFoldDB" id="A0A3G2R2Z3"/>
<evidence type="ECO:0000256" key="6">
    <source>
        <dbReference type="ARBA" id="ARBA00023012"/>
    </source>
</evidence>
<dbReference type="PANTHER" id="PTHR45436">
    <property type="entry name" value="SENSOR HISTIDINE KINASE YKOH"/>
    <property type="match status" value="1"/>
</dbReference>
<keyword evidence="7" id="KW-1133">Transmembrane helix</keyword>
<sequence length="316" mass="34439">MAKISYRGGGFSLTFRLSLGFTLLITFLMGAVGFSIYVRERNVFINGVVERGWAMVRLVNTVASEAMMSGNYAALGEVMKDLHADGSILEAGVFDKNGDIVASCGFASGVSAGVKDMATVADARKLTTIKDDKGKVTAVAFTSPILDSGGKSVGHIYMLTDFSFVESYLRQTVYNIIFNFVLATLAGLLLARLIIIRAVGRPIKELLLATERVAIGDFSYKLHVATRDELGRLARAFNAMSGELGVLFNSIKSIVGDMCSTSKLIARHSELFEVDFEKMDPARQTELIKEINSCARRIARTSEQLNSLALQFKTEN</sequence>
<dbReference type="Proteomes" id="UP000280960">
    <property type="component" value="Chromosome"/>
</dbReference>
<comment type="catalytic activity">
    <reaction evidence="1">
        <text>ATP + protein L-histidine = ADP + protein N-phospho-L-histidine.</text>
        <dbReference type="EC" id="2.7.13.3"/>
    </reaction>
</comment>
<evidence type="ECO:0000256" key="5">
    <source>
        <dbReference type="ARBA" id="ARBA00022777"/>
    </source>
</evidence>
<feature type="domain" description="HAMP" evidence="8">
    <location>
        <begin position="197"/>
        <end position="249"/>
    </location>
</feature>
<evidence type="ECO:0000313" key="10">
    <source>
        <dbReference type="Proteomes" id="UP000280960"/>
    </source>
</evidence>
<dbReference type="RefSeq" id="WP_122014070.1">
    <property type="nucleotide sequence ID" value="NZ_CP033169.1"/>
</dbReference>
<dbReference type="EC" id="2.7.13.3" evidence="2"/>
<keyword evidence="7" id="KW-0472">Membrane</keyword>
<dbReference type="GO" id="GO:0004673">
    <property type="term" value="F:protein histidine kinase activity"/>
    <property type="evidence" value="ECO:0007669"/>
    <property type="project" value="UniProtKB-EC"/>
</dbReference>
<keyword evidence="3" id="KW-0597">Phosphoprotein</keyword>
<dbReference type="Gene3D" id="6.10.340.10">
    <property type="match status" value="1"/>
</dbReference>
<dbReference type="GO" id="GO:0000160">
    <property type="term" value="P:phosphorelay signal transduction system"/>
    <property type="evidence" value="ECO:0007669"/>
    <property type="project" value="UniProtKB-KW"/>
</dbReference>
<accession>A0A3G2R2Z3</accession>
<dbReference type="KEGG" id="bacg:D2962_02865"/>
<protein>
    <recommendedName>
        <fullName evidence="2">histidine kinase</fullName>
        <ecNumber evidence="2">2.7.13.3</ecNumber>
    </recommendedName>
</protein>
<dbReference type="SUPFAM" id="SSF158472">
    <property type="entry name" value="HAMP domain-like"/>
    <property type="match status" value="1"/>
</dbReference>
<organism evidence="9 10">
    <name type="scientific">Biomaibacter acetigenes</name>
    <dbReference type="NCBI Taxonomy" id="2316383"/>
    <lineage>
        <taxon>Bacteria</taxon>
        <taxon>Bacillati</taxon>
        <taxon>Bacillota</taxon>
        <taxon>Clostridia</taxon>
        <taxon>Thermosediminibacterales</taxon>
        <taxon>Tepidanaerobacteraceae</taxon>
        <taxon>Biomaibacter</taxon>
    </lineage>
</organism>
<gene>
    <name evidence="9" type="ORF">D2962_02865</name>
</gene>
<dbReference type="SMART" id="SM00304">
    <property type="entry name" value="HAMP"/>
    <property type="match status" value="1"/>
</dbReference>
<keyword evidence="4" id="KW-0808">Transferase</keyword>
<evidence type="ECO:0000256" key="4">
    <source>
        <dbReference type="ARBA" id="ARBA00022679"/>
    </source>
</evidence>
<feature type="transmembrane region" description="Helical" evidence="7">
    <location>
        <begin position="21"/>
        <end position="38"/>
    </location>
</feature>
<evidence type="ECO:0000256" key="3">
    <source>
        <dbReference type="ARBA" id="ARBA00022553"/>
    </source>
</evidence>
<keyword evidence="7" id="KW-0812">Transmembrane</keyword>